<evidence type="ECO:0000256" key="1">
    <source>
        <dbReference type="SAM" id="MobiDB-lite"/>
    </source>
</evidence>
<dbReference type="Pfam" id="PF13191">
    <property type="entry name" value="AAA_16"/>
    <property type="match status" value="1"/>
</dbReference>
<feature type="compositionally biased region" description="Acidic residues" evidence="1">
    <location>
        <begin position="114"/>
        <end position="123"/>
    </location>
</feature>
<dbReference type="EMBL" id="JAGRRH010000040">
    <property type="protein sequence ID" value="KAG7339129.1"/>
    <property type="molecule type" value="Genomic_DNA"/>
</dbReference>
<feature type="domain" description="Orc1-like AAA ATPase" evidence="2">
    <location>
        <begin position="265"/>
        <end position="472"/>
    </location>
</feature>
<feature type="region of interest" description="Disordered" evidence="1">
    <location>
        <begin position="43"/>
        <end position="126"/>
    </location>
</feature>
<comment type="caution">
    <text evidence="4">The sequence shown here is derived from an EMBL/GenBank/DDBJ whole genome shotgun (WGS) entry which is preliminary data.</text>
</comment>
<organism evidence="4 5">
    <name type="scientific">Nitzschia inconspicua</name>
    <dbReference type="NCBI Taxonomy" id="303405"/>
    <lineage>
        <taxon>Eukaryota</taxon>
        <taxon>Sar</taxon>
        <taxon>Stramenopiles</taxon>
        <taxon>Ochrophyta</taxon>
        <taxon>Bacillariophyta</taxon>
        <taxon>Bacillariophyceae</taxon>
        <taxon>Bacillariophycidae</taxon>
        <taxon>Bacillariales</taxon>
        <taxon>Bacillariaceae</taxon>
        <taxon>Nitzschia</taxon>
    </lineage>
</organism>
<dbReference type="OrthoDB" id="60033at2759"/>
<dbReference type="InterPro" id="IPR041664">
    <property type="entry name" value="AAA_16"/>
</dbReference>
<evidence type="ECO:0000259" key="2">
    <source>
        <dbReference type="Pfam" id="PF13191"/>
    </source>
</evidence>
<reference evidence="4" key="1">
    <citation type="journal article" date="2021" name="Sci. Rep.">
        <title>Diploid genomic architecture of Nitzschia inconspicua, an elite biomass production diatom.</title>
        <authorList>
            <person name="Oliver A."/>
            <person name="Podell S."/>
            <person name="Pinowska A."/>
            <person name="Traller J.C."/>
            <person name="Smith S.R."/>
            <person name="McClure R."/>
            <person name="Beliaev A."/>
            <person name="Bohutskyi P."/>
            <person name="Hill E.A."/>
            <person name="Rabines A."/>
            <person name="Zheng H."/>
            <person name="Allen L.Z."/>
            <person name="Kuo A."/>
            <person name="Grigoriev I.V."/>
            <person name="Allen A.E."/>
            <person name="Hazlebeck D."/>
            <person name="Allen E.E."/>
        </authorList>
    </citation>
    <scope>NUCLEOTIDE SEQUENCE</scope>
    <source>
        <strain evidence="4">Hildebrandi</strain>
    </source>
</reference>
<protein>
    <submittedName>
        <fullName evidence="4">AAA ATPase domain containing protein</fullName>
    </submittedName>
</protein>
<evidence type="ECO:0000313" key="3">
    <source>
        <dbReference type="EMBL" id="KAG7339129.1"/>
    </source>
</evidence>
<evidence type="ECO:0000313" key="5">
    <source>
        <dbReference type="Proteomes" id="UP000693970"/>
    </source>
</evidence>
<dbReference type="EMBL" id="JAGRRH010000004">
    <property type="protein sequence ID" value="KAG7371502.1"/>
    <property type="molecule type" value="Genomic_DNA"/>
</dbReference>
<feature type="compositionally biased region" description="Basic and acidic residues" evidence="1">
    <location>
        <begin position="96"/>
        <end position="113"/>
    </location>
</feature>
<proteinExistence type="predicted"/>
<dbReference type="PANTHER" id="PTHR43642">
    <property type="entry name" value="HYBRID SIGNAL TRANSDUCTION HISTIDINE KINASE G"/>
    <property type="match status" value="1"/>
</dbReference>
<name>A0A9K3Q4W6_9STRA</name>
<gene>
    <name evidence="4" type="ORF">IV203_020072</name>
    <name evidence="3" type="ORF">IV203_020441</name>
</gene>
<reference evidence="4" key="2">
    <citation type="submission" date="2021-04" db="EMBL/GenBank/DDBJ databases">
        <authorList>
            <person name="Podell S."/>
        </authorList>
    </citation>
    <scope>NUCLEOTIDE SEQUENCE</scope>
    <source>
        <strain evidence="4">Hildebrandi</strain>
    </source>
</reference>
<keyword evidence="5" id="KW-1185">Reference proteome</keyword>
<feature type="compositionally biased region" description="Low complexity" evidence="1">
    <location>
        <begin position="80"/>
        <end position="89"/>
    </location>
</feature>
<dbReference type="InterPro" id="IPR053159">
    <property type="entry name" value="Hybrid_Histidine_Kinase"/>
</dbReference>
<dbReference type="Proteomes" id="UP000693970">
    <property type="component" value="Unassembled WGS sequence"/>
</dbReference>
<evidence type="ECO:0000313" key="4">
    <source>
        <dbReference type="EMBL" id="KAG7371502.1"/>
    </source>
</evidence>
<feature type="region of interest" description="Disordered" evidence="1">
    <location>
        <begin position="1"/>
        <end position="24"/>
    </location>
</feature>
<feature type="compositionally biased region" description="Polar residues" evidence="1">
    <location>
        <begin position="1"/>
        <end position="16"/>
    </location>
</feature>
<dbReference type="PANTHER" id="PTHR43642:SF1">
    <property type="entry name" value="HYBRID SIGNAL TRANSDUCTION HISTIDINE KINASE G"/>
    <property type="match status" value="1"/>
</dbReference>
<sequence length="1305" mass="147052">MTLATESNTARSSSTIHGRKIDNQRHSNDHTCFALAELDDALQDSPMSHNDDDNKNKDVLPMTSSSNPPSPCFSAQARHNSNSTSSQSSDVTNEEGNNKVEEESSKDFLFRDSQDDDVTDDDGIYGSSELHSTLLQKRRHSSSTRTTTAWEVRQVDLHRNIMTALQRSCKEVLDGLTVNKLQFDKVGLHGREEETKQLLGIWDSVYQKHVWSKPRGQKQNEEREEWTTDLQRQEQHMNTPALIPTLDSDDSNTKRTTLVNNKVLTVVEGLSGVGKSRLVSSVLKKQVQRKRAYFVVGKFDMKQFDEPFKGIIMAMEDLCDQLLCDLPVDPSGSFYMTPESMDSVDIKELLHQTLKLELPFLVTIFPKLQSVTSYDCSVDGTDVLDKGNHNITCDHSQTVVVDETAAEGIGSINIKANADRLKHCFRKFIQIICSVSPLVIHLDDTHWADQESMDLLYQILTDTSNRDALMVVCSYRSNERRGEHHPMTTLIDRISTFTTKEKPIWSVPVHTITVHNLSVEALNSFLQDLLSGGSNETMELAQVLYDKTQGNIFFANQVLISLHKQGLLEYNIGIGKWIWDAQKILEQAPPGDNVVDLVKEKLLRDTEAMQLLAIAAYLGSHFSRANLIMVVEGIRAKSTDSTRKINKNDRLLYSLLPLDFDVNALIHHCHQEEYIQPLATNDGFHFLHDRIQEAALSVLPDLVFFSLKYEVGRVLLAKLPEDQLESMVFIVLGLLSDRQSQLSEDREDKMALLNLYKLAGHRASSFSAFTAASKHFQSAIELLPDDCWKSHYELTLDLYSSAAEAEYTVANFKSMTELCYKILNEPSVSPTNKLRVTHILIDTAVIKHKPRESMQVVSSLLKNCGVNIPNGGVSIAFTAVFGLARTKFSKKMQNPDTIAKLPITNITGDAQIMKTLDHLATAAYVGNNPEFFTVVVLKSIQYTFNHGITIYSPAAFALIGLLLSCFIDDFAAGWKFASNGLAMLKRVKCKDVESRTIFVSYTYCAHWIMPMKDCMKHLLQGYKIGLSTGDLMSATFCAHFWCEYALYTGMPLADLDSNMTSYAEQMKDFGQAMVLLGHKMVHQVVQILRGKAGHNDGTGIILSGDVMDQEETLNELSVANDEFMMLAMQRYRLILACYIGDYENGATLAMQCMDKCCKALPGQPATVMARFCSSICYYAMARKTRKRRYLQEAKRQHKFLRSWSDRPKDKINPNFVHREVLLSAELDAFRGKIESAFQKYEVAIRMAGRCGIVQDQALTNERYAALCLEQGNHEEYYFRMNAAICLYSEWGASAKVQKLRSVLKP</sequence>
<accession>A0A9K3Q4W6</accession>
<feature type="compositionally biased region" description="Basic and acidic residues" evidence="1">
    <location>
        <begin position="49"/>
        <end position="58"/>
    </location>
</feature>